<dbReference type="Proteomes" id="UP000298602">
    <property type="component" value="Chromosome"/>
</dbReference>
<evidence type="ECO:0000313" key="2">
    <source>
        <dbReference type="Proteomes" id="UP000298602"/>
    </source>
</evidence>
<dbReference type="RefSeq" id="WP_137423554.1">
    <property type="nucleotide sequence ID" value="NZ_CP040098.1"/>
</dbReference>
<accession>A0A4P8L3L6</accession>
<organism evidence="1 2">
    <name type="scientific">Desulfoglaeba alkanexedens ALDC</name>
    <dbReference type="NCBI Taxonomy" id="980445"/>
    <lineage>
        <taxon>Bacteria</taxon>
        <taxon>Pseudomonadati</taxon>
        <taxon>Thermodesulfobacteriota</taxon>
        <taxon>Syntrophobacteria</taxon>
        <taxon>Syntrophobacterales</taxon>
        <taxon>Syntrophobacteraceae</taxon>
        <taxon>Desulfoglaeba</taxon>
    </lineage>
</organism>
<reference evidence="1 2" key="1">
    <citation type="submission" date="2019-05" db="EMBL/GenBank/DDBJ databases">
        <title>The Complete Genome Sequence of the n-alkane-degrading Desulfoglaeba alkanexedens ALDC reveals multiple alkylsuccinate synthase gene clusters.</title>
        <authorList>
            <person name="Callaghan A.V."/>
            <person name="Davidova I.A."/>
            <person name="Duncan K.E."/>
            <person name="Morris B."/>
            <person name="McInerney M.J."/>
        </authorList>
    </citation>
    <scope>NUCLEOTIDE SEQUENCE [LARGE SCALE GENOMIC DNA]</scope>
    <source>
        <strain evidence="1 2">ALDC</strain>
    </source>
</reference>
<protein>
    <submittedName>
        <fullName evidence="1">Uncharacterized protein</fullName>
    </submittedName>
</protein>
<dbReference type="OrthoDB" id="5520063at2"/>
<name>A0A4P8L3L6_9BACT</name>
<dbReference type="AlphaFoldDB" id="A0A4P8L3L6"/>
<evidence type="ECO:0000313" key="1">
    <source>
        <dbReference type="EMBL" id="QCQ21585.1"/>
    </source>
</evidence>
<proteinExistence type="predicted"/>
<sequence length="72" mass="8702">MKKMWIQLNPDYDLKGLEEKLKEIGRIERDPQDPSKIFLTFHNQSESGIKMSCFRLSEDFIHYFKDFDMVRS</sequence>
<gene>
    <name evidence="1" type="ORF">FDQ92_04990</name>
</gene>
<keyword evidence="2" id="KW-1185">Reference proteome</keyword>
<reference evidence="1 2" key="2">
    <citation type="submission" date="2019-05" db="EMBL/GenBank/DDBJ databases">
        <authorList>
            <person name="Suflita J.M."/>
            <person name="Marks C.R."/>
        </authorList>
    </citation>
    <scope>NUCLEOTIDE SEQUENCE [LARGE SCALE GENOMIC DNA]</scope>
    <source>
        <strain evidence="1 2">ALDC</strain>
    </source>
</reference>
<dbReference type="EMBL" id="CP040098">
    <property type="protein sequence ID" value="QCQ21585.1"/>
    <property type="molecule type" value="Genomic_DNA"/>
</dbReference>
<dbReference type="KEGG" id="dax:FDQ92_04990"/>